<protein>
    <recommendedName>
        <fullName evidence="5">Ferric oxidoreductase domain-containing protein</fullName>
    </recommendedName>
</protein>
<feature type="transmembrane region" description="Helical" evidence="2">
    <location>
        <begin position="31"/>
        <end position="54"/>
    </location>
</feature>
<evidence type="ECO:0000313" key="4">
    <source>
        <dbReference type="Proteomes" id="UP000655044"/>
    </source>
</evidence>
<feature type="transmembrane region" description="Helical" evidence="2">
    <location>
        <begin position="112"/>
        <end position="131"/>
    </location>
</feature>
<dbReference type="Proteomes" id="UP000655044">
    <property type="component" value="Unassembled WGS sequence"/>
</dbReference>
<comment type="caution">
    <text evidence="3">The sequence shown here is derived from an EMBL/GenBank/DDBJ whole genome shotgun (WGS) entry which is preliminary data.</text>
</comment>
<dbReference type="RefSeq" id="WP_068922383.1">
    <property type="nucleotide sequence ID" value="NZ_JPMW01000001.1"/>
</dbReference>
<feature type="region of interest" description="Disordered" evidence="1">
    <location>
        <begin position="218"/>
        <end position="280"/>
    </location>
</feature>
<feature type="compositionally biased region" description="Low complexity" evidence="1">
    <location>
        <begin position="223"/>
        <end position="243"/>
    </location>
</feature>
<accession>A0A8J3RZ52</accession>
<dbReference type="AlphaFoldDB" id="A0A8J3RZ52"/>
<name>A0A8J3RZ52_PLARO</name>
<feature type="transmembrane region" description="Helical" evidence="2">
    <location>
        <begin position="143"/>
        <end position="164"/>
    </location>
</feature>
<sequence length="280" mass="28216">MLGAGITAITVGILMMGRTEAGLRASSAAWGFLSFFSGVLALIALTATVALGLLSADRVVLPVPGRIRAQLLHRAAALVGMAFLATHILMKISEGRAPASAAVVPTSAPTVAVGLGVVASDAMVLIFATGVARAGFADSRRPWVWRLLHGSAYLAWPTAIVHGLSAGRSPASWVSWSYVVCLVAVGAALLIRVLSVLQARRAVAAGLTAESTAVRAAADRPGAEAAEPAGPAGPAGPTSIVGRVPRRARGRGTGTGGGAGPEEQTGTEGRVARRRIGGNG</sequence>
<gene>
    <name evidence="3" type="ORF">Pro02_28650</name>
</gene>
<keyword evidence="2" id="KW-0472">Membrane</keyword>
<feature type="transmembrane region" description="Helical" evidence="2">
    <location>
        <begin position="176"/>
        <end position="194"/>
    </location>
</feature>
<proteinExistence type="predicted"/>
<feature type="transmembrane region" description="Helical" evidence="2">
    <location>
        <begin position="75"/>
        <end position="92"/>
    </location>
</feature>
<evidence type="ECO:0008006" key="5">
    <source>
        <dbReference type="Google" id="ProtNLM"/>
    </source>
</evidence>
<evidence type="ECO:0000256" key="1">
    <source>
        <dbReference type="SAM" id="MobiDB-lite"/>
    </source>
</evidence>
<evidence type="ECO:0000256" key="2">
    <source>
        <dbReference type="SAM" id="Phobius"/>
    </source>
</evidence>
<dbReference type="EMBL" id="BOOI01000024">
    <property type="protein sequence ID" value="GIH84457.1"/>
    <property type="molecule type" value="Genomic_DNA"/>
</dbReference>
<feature type="compositionally biased region" description="Gly residues" evidence="1">
    <location>
        <begin position="251"/>
        <end position="260"/>
    </location>
</feature>
<keyword evidence="4" id="KW-1185">Reference proteome</keyword>
<organism evidence="3 4">
    <name type="scientific">Planobispora rosea</name>
    <dbReference type="NCBI Taxonomy" id="35762"/>
    <lineage>
        <taxon>Bacteria</taxon>
        <taxon>Bacillati</taxon>
        <taxon>Actinomycetota</taxon>
        <taxon>Actinomycetes</taxon>
        <taxon>Streptosporangiales</taxon>
        <taxon>Streptosporangiaceae</taxon>
        <taxon>Planobispora</taxon>
    </lineage>
</organism>
<keyword evidence="2" id="KW-1133">Transmembrane helix</keyword>
<evidence type="ECO:0000313" key="3">
    <source>
        <dbReference type="EMBL" id="GIH84457.1"/>
    </source>
</evidence>
<keyword evidence="2" id="KW-0812">Transmembrane</keyword>
<reference evidence="3" key="1">
    <citation type="submission" date="2021-01" db="EMBL/GenBank/DDBJ databases">
        <title>Whole genome shotgun sequence of Planobispora rosea NBRC 15558.</title>
        <authorList>
            <person name="Komaki H."/>
            <person name="Tamura T."/>
        </authorList>
    </citation>
    <scope>NUCLEOTIDE SEQUENCE</scope>
    <source>
        <strain evidence="3">NBRC 15558</strain>
    </source>
</reference>